<evidence type="ECO:0000256" key="1">
    <source>
        <dbReference type="ARBA" id="ARBA00009964"/>
    </source>
</evidence>
<dbReference type="GO" id="GO:0006313">
    <property type="term" value="P:DNA transposition"/>
    <property type="evidence" value="ECO:0007669"/>
    <property type="project" value="InterPro"/>
</dbReference>
<comment type="similarity">
    <text evidence="1">Belongs to the transposase 8 family.</text>
</comment>
<dbReference type="InterPro" id="IPR036388">
    <property type="entry name" value="WH-like_DNA-bd_sf"/>
</dbReference>
<evidence type="ECO:0008006" key="4">
    <source>
        <dbReference type="Google" id="ProtNLM"/>
    </source>
</evidence>
<dbReference type="STRING" id="1117702.AQZ52_05450"/>
<dbReference type="SUPFAM" id="SSF48295">
    <property type="entry name" value="TrpR-like"/>
    <property type="match status" value="1"/>
</dbReference>
<dbReference type="Pfam" id="PF01527">
    <property type="entry name" value="HTH_Tnp_1"/>
    <property type="match status" value="1"/>
</dbReference>
<reference evidence="2 3" key="1">
    <citation type="submission" date="2015-10" db="EMBL/GenBank/DDBJ databases">
        <title>Draft genome sequence of Novosphingobium fuchskuhlense DSM 25065 isolated from a surface water sample of the southwest basin of Lake Grosse Fuchskuhle.</title>
        <authorList>
            <person name="Ruckert C."/>
            <person name="Winkler A."/>
            <person name="Glaeser J."/>
            <person name="Grossart H.-P."/>
            <person name="Kalinowski J."/>
            <person name="Glaeser S."/>
        </authorList>
    </citation>
    <scope>NUCLEOTIDE SEQUENCE [LARGE SCALE GENOMIC DNA]</scope>
    <source>
        <strain evidence="2 3">FNE08-7</strain>
    </source>
</reference>
<dbReference type="Gene3D" id="1.10.10.10">
    <property type="entry name" value="Winged helix-like DNA-binding domain superfamily/Winged helix DNA-binding domain"/>
    <property type="match status" value="1"/>
</dbReference>
<dbReference type="InterPro" id="IPR010921">
    <property type="entry name" value="Trp_repressor/repl_initiator"/>
</dbReference>
<dbReference type="NCBIfam" id="NF047595">
    <property type="entry name" value="IS66_ISRel24_TnpA"/>
    <property type="match status" value="1"/>
</dbReference>
<proteinExistence type="inferred from homology"/>
<protein>
    <recommendedName>
        <fullName evidence="4">Transposase</fullName>
    </recommendedName>
</protein>
<keyword evidence="3" id="KW-1185">Reference proteome</keyword>
<dbReference type="AlphaFoldDB" id="A0A117UYG9"/>
<dbReference type="InterPro" id="IPR002514">
    <property type="entry name" value="Transposase_8"/>
</dbReference>
<dbReference type="EMBL" id="LLZS01000003">
    <property type="protein sequence ID" value="KUR73178.1"/>
    <property type="molecule type" value="Genomic_DNA"/>
</dbReference>
<organism evidence="2 3">
    <name type="scientific">Novosphingobium fuchskuhlense</name>
    <dbReference type="NCBI Taxonomy" id="1117702"/>
    <lineage>
        <taxon>Bacteria</taxon>
        <taxon>Pseudomonadati</taxon>
        <taxon>Pseudomonadota</taxon>
        <taxon>Alphaproteobacteria</taxon>
        <taxon>Sphingomonadales</taxon>
        <taxon>Sphingomonadaceae</taxon>
        <taxon>Novosphingobium</taxon>
    </lineage>
</organism>
<accession>A0A117UYG9</accession>
<dbReference type="GO" id="GO:0004803">
    <property type="term" value="F:transposase activity"/>
    <property type="evidence" value="ECO:0007669"/>
    <property type="project" value="InterPro"/>
</dbReference>
<dbReference type="PANTHER" id="PTHR37936">
    <property type="entry name" value="TRANSPOSASE INSC FOR INSERTION ELEMENT IS2A-RELATED"/>
    <property type="match status" value="1"/>
</dbReference>
<dbReference type="Proteomes" id="UP000058012">
    <property type="component" value="Unassembled WGS sequence"/>
</dbReference>
<dbReference type="PANTHER" id="PTHR37936:SF3">
    <property type="entry name" value="TRANSPOSASE INSC FOR INSERTION ELEMENT IS2A-RELATED"/>
    <property type="match status" value="1"/>
</dbReference>
<name>A0A117UYG9_9SPHN</name>
<gene>
    <name evidence="2" type="ORF">AQZ52_05450</name>
</gene>
<evidence type="ECO:0000313" key="3">
    <source>
        <dbReference type="Proteomes" id="UP000058012"/>
    </source>
</evidence>
<comment type="caution">
    <text evidence="2">The sequence shown here is derived from an EMBL/GenBank/DDBJ whole genome shotgun (WGS) entry which is preliminary data.</text>
</comment>
<sequence length="118" mass="13121">MLGVERRRRWSDAVKASILAEVGVDGWTVADVARRHDVTRQHLYQWRRDLRQKGLCPGRGADGFVAVEMLPVVETVPVTGEASMAEMTVILGNGRQLRCRETIGDLALARLLRVLEAA</sequence>
<evidence type="ECO:0000313" key="2">
    <source>
        <dbReference type="EMBL" id="KUR73178.1"/>
    </source>
</evidence>
<dbReference type="GO" id="GO:0043565">
    <property type="term" value="F:sequence-specific DNA binding"/>
    <property type="evidence" value="ECO:0007669"/>
    <property type="project" value="InterPro"/>
</dbReference>